<keyword evidence="3" id="KW-1185">Reference proteome</keyword>
<dbReference type="AlphaFoldDB" id="A0AAD6ENK6"/>
<dbReference type="Pfam" id="PF03478">
    <property type="entry name" value="Beta-prop_KIB1-4"/>
    <property type="match status" value="1"/>
</dbReference>
<proteinExistence type="predicted"/>
<dbReference type="InterPro" id="IPR050942">
    <property type="entry name" value="F-box_BR-signaling"/>
</dbReference>
<dbReference type="SUPFAM" id="SSF81383">
    <property type="entry name" value="F-box domain"/>
    <property type="match status" value="1"/>
</dbReference>
<evidence type="ECO:0000313" key="2">
    <source>
        <dbReference type="EMBL" id="KAJ3691065.1"/>
    </source>
</evidence>
<name>A0AAD6ENK6_9POAL</name>
<evidence type="ECO:0000259" key="1">
    <source>
        <dbReference type="Pfam" id="PF03478"/>
    </source>
</evidence>
<dbReference type="InterPro" id="IPR005174">
    <property type="entry name" value="KIB1-4_b-propeller"/>
</dbReference>
<dbReference type="EMBL" id="JAMRDG010000002">
    <property type="protein sequence ID" value="KAJ3691065.1"/>
    <property type="molecule type" value="Genomic_DNA"/>
</dbReference>
<protein>
    <recommendedName>
        <fullName evidence="1">KIB1-4 beta-propeller domain-containing protein</fullName>
    </recommendedName>
</protein>
<dbReference type="PANTHER" id="PTHR44259">
    <property type="entry name" value="OS07G0183000 PROTEIN-RELATED"/>
    <property type="match status" value="1"/>
</dbReference>
<reference evidence="2 3" key="1">
    <citation type="journal article" date="2022" name="Cell">
        <title>Repeat-based holocentromeres influence genome architecture and karyotype evolution.</title>
        <authorList>
            <person name="Hofstatter P.G."/>
            <person name="Thangavel G."/>
            <person name="Lux T."/>
            <person name="Neumann P."/>
            <person name="Vondrak T."/>
            <person name="Novak P."/>
            <person name="Zhang M."/>
            <person name="Costa L."/>
            <person name="Castellani M."/>
            <person name="Scott A."/>
            <person name="Toegelov H."/>
            <person name="Fuchs J."/>
            <person name="Mata-Sucre Y."/>
            <person name="Dias Y."/>
            <person name="Vanzela A.L.L."/>
            <person name="Huettel B."/>
            <person name="Almeida C.C.S."/>
            <person name="Simkova H."/>
            <person name="Souza G."/>
            <person name="Pedrosa-Harand A."/>
            <person name="Macas J."/>
            <person name="Mayer K.F.X."/>
            <person name="Houben A."/>
            <person name="Marques A."/>
        </authorList>
    </citation>
    <scope>NUCLEOTIDE SEQUENCE [LARGE SCALE GENOMIC DNA]</scope>
    <source>
        <strain evidence="2">RhyTen1mFocal</strain>
    </source>
</reference>
<dbReference type="Gene3D" id="1.20.1280.50">
    <property type="match status" value="1"/>
</dbReference>
<sequence>MENERDWSALQPEMLHLISKKLPDLPNLVRFRVVCQSWRSASSVSDPPPQLPWFIRIELPSIYSKNPDLQKKYLCFYSMISGEIPKFKVPVPDSRYKEIKGCAHRYMLAYDWEKGSLSLLNPLTGREISLPPLKLCWWELLCIRSDPSPSGVFVAIYGVDRPGHIILASCRVGDSNWVTVEQSNMKTNCCQTYFKGMFYVHDQDTRITEVIDATTGGIVHLIQPQEYPTAKYRNAEWSFDFFVESGGDLLGISGIGLYDNNPNEYCFEIHRLDEGNGNPRWVPMKSVGDRFLFLHNLSGVSYNASDFPGLKGNTIYFLSSARNMSYLAFFASYLVNFDIERGTTERLEWAADVDTWFLPGLP</sequence>
<evidence type="ECO:0000313" key="3">
    <source>
        <dbReference type="Proteomes" id="UP001210211"/>
    </source>
</evidence>
<dbReference type="Proteomes" id="UP001210211">
    <property type="component" value="Unassembled WGS sequence"/>
</dbReference>
<comment type="caution">
    <text evidence="2">The sequence shown here is derived from an EMBL/GenBank/DDBJ whole genome shotgun (WGS) entry which is preliminary data.</text>
</comment>
<feature type="domain" description="KIB1-4 beta-propeller" evidence="1">
    <location>
        <begin position="76"/>
        <end position="323"/>
    </location>
</feature>
<dbReference type="InterPro" id="IPR036047">
    <property type="entry name" value="F-box-like_dom_sf"/>
</dbReference>
<accession>A0AAD6ENK6</accession>
<organism evidence="2 3">
    <name type="scientific">Rhynchospora tenuis</name>
    <dbReference type="NCBI Taxonomy" id="198213"/>
    <lineage>
        <taxon>Eukaryota</taxon>
        <taxon>Viridiplantae</taxon>
        <taxon>Streptophyta</taxon>
        <taxon>Embryophyta</taxon>
        <taxon>Tracheophyta</taxon>
        <taxon>Spermatophyta</taxon>
        <taxon>Magnoliopsida</taxon>
        <taxon>Liliopsida</taxon>
        <taxon>Poales</taxon>
        <taxon>Cyperaceae</taxon>
        <taxon>Cyperoideae</taxon>
        <taxon>Rhynchosporeae</taxon>
        <taxon>Rhynchospora</taxon>
    </lineage>
</organism>
<gene>
    <name evidence="2" type="ORF">LUZ61_020229</name>
</gene>